<evidence type="ECO:0000313" key="2">
    <source>
        <dbReference type="Proteomes" id="UP001157418"/>
    </source>
</evidence>
<proteinExistence type="predicted"/>
<keyword evidence="2" id="KW-1185">Reference proteome</keyword>
<gene>
    <name evidence="1" type="ORF">LVIROSA_LOCUS18109</name>
</gene>
<dbReference type="Proteomes" id="UP001157418">
    <property type="component" value="Unassembled WGS sequence"/>
</dbReference>
<organism evidence="1 2">
    <name type="scientific">Lactuca virosa</name>
    <dbReference type="NCBI Taxonomy" id="75947"/>
    <lineage>
        <taxon>Eukaryota</taxon>
        <taxon>Viridiplantae</taxon>
        <taxon>Streptophyta</taxon>
        <taxon>Embryophyta</taxon>
        <taxon>Tracheophyta</taxon>
        <taxon>Spermatophyta</taxon>
        <taxon>Magnoliopsida</taxon>
        <taxon>eudicotyledons</taxon>
        <taxon>Gunneridae</taxon>
        <taxon>Pentapetalae</taxon>
        <taxon>asterids</taxon>
        <taxon>campanulids</taxon>
        <taxon>Asterales</taxon>
        <taxon>Asteraceae</taxon>
        <taxon>Cichorioideae</taxon>
        <taxon>Cichorieae</taxon>
        <taxon>Lactucinae</taxon>
        <taxon>Lactuca</taxon>
    </lineage>
</organism>
<comment type="caution">
    <text evidence="1">The sequence shown here is derived from an EMBL/GenBank/DDBJ whole genome shotgun (WGS) entry which is preliminary data.</text>
</comment>
<protein>
    <submittedName>
        <fullName evidence="1">Uncharacterized protein</fullName>
    </submittedName>
</protein>
<name>A0AAU9MWD3_9ASTR</name>
<dbReference type="EMBL" id="CAKMRJ010003334">
    <property type="protein sequence ID" value="CAH1431391.1"/>
    <property type="molecule type" value="Genomic_DNA"/>
</dbReference>
<reference evidence="1 2" key="1">
    <citation type="submission" date="2022-01" db="EMBL/GenBank/DDBJ databases">
        <authorList>
            <person name="Xiong W."/>
            <person name="Schranz E."/>
        </authorList>
    </citation>
    <scope>NUCLEOTIDE SEQUENCE [LARGE SCALE GENOMIC DNA]</scope>
</reference>
<sequence>MSLYWKACSEFPVLVVRHTCWWLFIPFTGFNGSKYAFQLTAYLSGDIPPQAIMLEIVITDKDVDPVAVVSRSPLRLPGFRSDAFSIIQLLGTYCPSLVVPSHIESSSPMDVASMSALPHSRKRKRPLTPHQFEHFLCDVSRWPRCVSPPPSPHNSLTAIDIFSFEVSLRASEGMKLAGEEMLFNADEMHADLYSRYRDVVDKVMML</sequence>
<dbReference type="AlphaFoldDB" id="A0AAU9MWD3"/>
<evidence type="ECO:0000313" key="1">
    <source>
        <dbReference type="EMBL" id="CAH1431391.1"/>
    </source>
</evidence>
<accession>A0AAU9MWD3</accession>